<feature type="region of interest" description="Disordered" evidence="1">
    <location>
        <begin position="1"/>
        <end position="31"/>
    </location>
</feature>
<organism evidence="2">
    <name type="scientific">Drosophila melanogaster</name>
    <name type="common">Fruit fly</name>
    <dbReference type="NCBI Taxonomy" id="7227"/>
    <lineage>
        <taxon>Eukaryota</taxon>
        <taxon>Metazoa</taxon>
        <taxon>Ecdysozoa</taxon>
        <taxon>Arthropoda</taxon>
        <taxon>Hexapoda</taxon>
        <taxon>Insecta</taxon>
        <taxon>Pterygota</taxon>
        <taxon>Neoptera</taxon>
        <taxon>Endopterygota</taxon>
        <taxon>Diptera</taxon>
        <taxon>Brachycera</taxon>
        <taxon>Muscomorpha</taxon>
        <taxon>Ephydroidea</taxon>
        <taxon>Drosophilidae</taxon>
        <taxon>Drosophila</taxon>
        <taxon>Sophophora</taxon>
    </lineage>
</organism>
<evidence type="ECO:0000256" key="1">
    <source>
        <dbReference type="SAM" id="MobiDB-lite"/>
    </source>
</evidence>
<reference evidence="2" key="1">
    <citation type="journal article" date="2003" name="Genome Biol.">
        <title>An integrated gene annotation and transcriptional profiling approach towards the full gene content of the Drosophila genome.</title>
        <authorList>
            <person name="Hild M."/>
            <person name="Beckmann B."/>
            <person name="Haas S.A."/>
            <person name="Koch B."/>
            <person name="Solovyev V."/>
            <person name="Busold C."/>
            <person name="Fellenberg K."/>
            <person name="Boutros M."/>
            <person name="Vingron M."/>
            <person name="Sauer F."/>
            <person name="Hoheisel J.D."/>
            <person name="Paro R."/>
        </authorList>
    </citation>
    <scope>NUCLEOTIDE SEQUENCE</scope>
</reference>
<dbReference type="EMBL" id="BK002948">
    <property type="protein sequence ID" value="DAA03148.1"/>
    <property type="molecule type" value="Genomic_DNA"/>
</dbReference>
<protein>
    <submittedName>
        <fullName evidence="2">HDC16698</fullName>
    </submittedName>
</protein>
<dbReference type="AlphaFoldDB" id="Q6IIW8"/>
<evidence type="ECO:0000313" key="2">
    <source>
        <dbReference type="EMBL" id="DAA03148.1"/>
    </source>
</evidence>
<gene>
    <name evidence="2" type="ORF">HDC16698</name>
</gene>
<sequence>MKKKKEYKTETTKRATTTNDDLDLVNKKGSRLPGRSVHRTVEATLGANGTPLTLIADTGTGTDTAEGTVTHWSRVRTGAGAIWFFVPLKLERGTGLDWGWVT</sequence>
<accession>Q6IIW8</accession>
<name>Q6IIW8_DROME</name>
<proteinExistence type="predicted"/>